<dbReference type="AlphaFoldDB" id="A0AA87ZY30"/>
<evidence type="ECO:0000256" key="1">
    <source>
        <dbReference type="ARBA" id="ARBA00005701"/>
    </source>
</evidence>
<protein>
    <recommendedName>
        <fullName evidence="2">Succinate dehydrogenase assembly factor 4, mitochondrial</fullName>
    </recommendedName>
</protein>
<keyword evidence="5" id="KW-1185">Reference proteome</keyword>
<dbReference type="GO" id="GO:0034553">
    <property type="term" value="P:mitochondrial respiratory chain complex II assembly"/>
    <property type="evidence" value="ECO:0007669"/>
    <property type="project" value="TreeGrafter"/>
</dbReference>
<evidence type="ECO:0000256" key="3">
    <source>
        <dbReference type="SAM" id="MobiDB-lite"/>
    </source>
</evidence>
<comment type="caution">
    <text evidence="4">The sequence shown here is derived from an EMBL/GenBank/DDBJ whole genome shotgun (WGS) entry which is preliminary data.</text>
</comment>
<evidence type="ECO:0000256" key="2">
    <source>
        <dbReference type="ARBA" id="ARBA00022170"/>
    </source>
</evidence>
<gene>
    <name evidence="4" type="ORF">TIFTF001_013620</name>
</gene>
<feature type="compositionally biased region" description="Basic and acidic residues" evidence="3">
    <location>
        <begin position="106"/>
        <end position="119"/>
    </location>
</feature>
<accession>A0AA87ZY30</accession>
<dbReference type="Proteomes" id="UP001187192">
    <property type="component" value="Unassembled WGS sequence"/>
</dbReference>
<evidence type="ECO:0000313" key="5">
    <source>
        <dbReference type="Proteomes" id="UP001187192"/>
    </source>
</evidence>
<name>A0AA87ZY30_FICCA</name>
<dbReference type="PANTHER" id="PTHR28524:SF3">
    <property type="entry name" value="SUCCINATE DEHYDROGENASE ASSEMBLY FACTOR 4, MITOCHONDRIAL"/>
    <property type="match status" value="1"/>
</dbReference>
<dbReference type="EMBL" id="BTGU01000018">
    <property type="protein sequence ID" value="GMN44418.1"/>
    <property type="molecule type" value="Genomic_DNA"/>
</dbReference>
<feature type="region of interest" description="Disordered" evidence="3">
    <location>
        <begin position="29"/>
        <end position="119"/>
    </location>
</feature>
<proteinExistence type="inferred from homology"/>
<comment type="similarity">
    <text evidence="1">Belongs to the SDHAF4 family.</text>
</comment>
<dbReference type="PANTHER" id="PTHR28524">
    <property type="entry name" value="SUCCINATE DEHYDROGENASE ASSEMBLY FACTOR 4, MITOCHONDRIAL"/>
    <property type="match status" value="1"/>
</dbReference>
<dbReference type="Pfam" id="PF07896">
    <property type="entry name" value="DUF1674"/>
    <property type="match status" value="1"/>
</dbReference>
<organism evidence="4 5">
    <name type="scientific">Ficus carica</name>
    <name type="common">Common fig</name>
    <dbReference type="NCBI Taxonomy" id="3494"/>
    <lineage>
        <taxon>Eukaryota</taxon>
        <taxon>Viridiplantae</taxon>
        <taxon>Streptophyta</taxon>
        <taxon>Embryophyta</taxon>
        <taxon>Tracheophyta</taxon>
        <taxon>Spermatophyta</taxon>
        <taxon>Magnoliopsida</taxon>
        <taxon>eudicotyledons</taxon>
        <taxon>Gunneridae</taxon>
        <taxon>Pentapetalae</taxon>
        <taxon>rosids</taxon>
        <taxon>fabids</taxon>
        <taxon>Rosales</taxon>
        <taxon>Moraceae</taxon>
        <taxon>Ficeae</taxon>
        <taxon>Ficus</taxon>
    </lineage>
</organism>
<sequence>MASNLGRLFSSIFNLSAPKLVLPCIRSEPPLTRSSINSASRLVSSSAQKPQSDQENINKEQREAVERDLENKNEDDLEEEEGGGGGIQANEETGEVGGPRGPEPTRYGDWERNGRCYDF</sequence>
<reference evidence="4" key="1">
    <citation type="submission" date="2023-07" db="EMBL/GenBank/DDBJ databases">
        <title>draft genome sequence of fig (Ficus carica).</title>
        <authorList>
            <person name="Takahashi T."/>
            <person name="Nishimura K."/>
        </authorList>
    </citation>
    <scope>NUCLEOTIDE SEQUENCE</scope>
</reference>
<evidence type="ECO:0000313" key="4">
    <source>
        <dbReference type="EMBL" id="GMN44418.1"/>
    </source>
</evidence>
<dbReference type="GO" id="GO:0005739">
    <property type="term" value="C:mitochondrion"/>
    <property type="evidence" value="ECO:0007669"/>
    <property type="project" value="TreeGrafter"/>
</dbReference>
<feature type="compositionally biased region" description="Basic and acidic residues" evidence="3">
    <location>
        <begin position="56"/>
        <end position="74"/>
    </location>
</feature>
<feature type="compositionally biased region" description="Polar residues" evidence="3">
    <location>
        <begin position="32"/>
        <end position="55"/>
    </location>
</feature>
<dbReference type="InterPro" id="IPR012875">
    <property type="entry name" value="SDHF4"/>
</dbReference>